<gene>
    <name evidence="2" type="ORF">STH12_04102</name>
</gene>
<name>A0ABN5U1E8_9GAMM</name>
<feature type="compositionally biased region" description="Basic and acidic residues" evidence="1">
    <location>
        <begin position="1"/>
        <end position="18"/>
    </location>
</feature>
<evidence type="ECO:0008006" key="4">
    <source>
        <dbReference type="Google" id="ProtNLM"/>
    </source>
</evidence>
<proteinExistence type="predicted"/>
<evidence type="ECO:0000313" key="3">
    <source>
        <dbReference type="Proteomes" id="UP000278437"/>
    </source>
</evidence>
<keyword evidence="3" id="KW-1185">Reference proteome</keyword>
<protein>
    <recommendedName>
        <fullName evidence="4">Small EDRK-rich factor-like N-terminal domain-containing protein</fullName>
    </recommendedName>
</protein>
<dbReference type="EMBL" id="CP020373">
    <property type="protein sequence ID" value="AZQ13128.1"/>
    <property type="molecule type" value="Genomic_DNA"/>
</dbReference>
<reference evidence="3" key="1">
    <citation type="submission" date="2017-03" db="EMBL/GenBank/DDBJ databases">
        <title>Full genome sequence of a non-lethal Shewanella isolate that potentiates virulence of Vibio parahaemolyticus causing acute hepatopancreatic necrosis disease (AHPND) in shrimp.</title>
        <authorList>
            <person name="Prachumwat A."/>
            <person name="Sritunyalucksana K."/>
        </authorList>
    </citation>
    <scope>NUCLEOTIDE SEQUENCE [LARGE SCALE GENOMIC DNA]</scope>
    <source>
        <strain evidence="3">TH2012</strain>
    </source>
</reference>
<organism evidence="2 3">
    <name type="scientific">Shewanella khirikhana</name>
    <dbReference type="NCBI Taxonomy" id="1965282"/>
    <lineage>
        <taxon>Bacteria</taxon>
        <taxon>Pseudomonadati</taxon>
        <taxon>Pseudomonadota</taxon>
        <taxon>Gammaproteobacteria</taxon>
        <taxon>Alteromonadales</taxon>
        <taxon>Shewanellaceae</taxon>
        <taxon>Shewanella</taxon>
    </lineage>
</organism>
<evidence type="ECO:0000313" key="2">
    <source>
        <dbReference type="EMBL" id="AZQ13128.1"/>
    </source>
</evidence>
<accession>A0ABN5U1E8</accession>
<sequence>MSKDQKKAPQKSMKEKRAAKQAKKQQAGSKVENLGKKGK</sequence>
<feature type="region of interest" description="Disordered" evidence="1">
    <location>
        <begin position="1"/>
        <end position="39"/>
    </location>
</feature>
<dbReference type="Proteomes" id="UP000278437">
    <property type="component" value="Chromosome"/>
</dbReference>
<evidence type="ECO:0000256" key="1">
    <source>
        <dbReference type="SAM" id="MobiDB-lite"/>
    </source>
</evidence>